<evidence type="ECO:0000313" key="1">
    <source>
        <dbReference type="EMBL" id="ATZ96334.1"/>
    </source>
</evidence>
<name>A0A2K8QS82_9GAMM</name>
<dbReference type="Pfam" id="PF06611">
    <property type="entry name" value="DUF1145"/>
    <property type="match status" value="1"/>
</dbReference>
<sequence length="95" mass="11083">MSIWINLGRLLMLGVWGFLVMNLIHPFPRPLNIFMILAMGFMLLMHGVQFLLLKASQPKDAPPLSGLLQLRIFLFGVFELLDWQRKQPTPPRKRR</sequence>
<reference evidence="2" key="1">
    <citation type="journal article" date="2018" name="Genome Announc.">
        <title>Complete genome sequence of a Dickeya fangzhongdai type strain causing bleeding canker of pear tree trunks.</title>
        <authorList>
            <person name="Zhao Y."/>
            <person name="Tian Y."/>
            <person name="Li X."/>
            <person name="Hu B."/>
        </authorList>
    </citation>
    <scope>NUCLEOTIDE SEQUENCE [LARGE SCALE GENOMIC DNA]</scope>
    <source>
        <strain evidence="2">DSM 101947</strain>
    </source>
</reference>
<dbReference type="InterPro" id="IPR009525">
    <property type="entry name" value="DUF1145"/>
</dbReference>
<proteinExistence type="predicted"/>
<dbReference type="AlphaFoldDB" id="A0A2K8QS82"/>
<dbReference type="KEGG" id="dfn:CVE23_21590"/>
<gene>
    <name evidence="1" type="ORF">CVE23_21590</name>
</gene>
<dbReference type="PANTHER" id="PTHR38775">
    <property type="entry name" value="INNER MEMBRANE PROTEIN-RELATED"/>
    <property type="match status" value="1"/>
</dbReference>
<dbReference type="EMBL" id="CP025003">
    <property type="protein sequence ID" value="ATZ96334.1"/>
    <property type="molecule type" value="Genomic_DNA"/>
</dbReference>
<keyword evidence="2" id="KW-1185">Reference proteome</keyword>
<accession>A0A2K8QS82</accession>
<dbReference type="Proteomes" id="UP000231901">
    <property type="component" value="Chromosome"/>
</dbReference>
<dbReference type="PANTHER" id="PTHR38775:SF1">
    <property type="entry name" value="INNER MEMBRANE PROTEIN"/>
    <property type="match status" value="1"/>
</dbReference>
<dbReference type="NCBIfam" id="NF008158">
    <property type="entry name" value="PRK10910.1"/>
    <property type="match status" value="1"/>
</dbReference>
<protein>
    <submittedName>
        <fullName evidence="1">Uncharacterized protein</fullName>
    </submittedName>
</protein>
<organism evidence="1 2">
    <name type="scientific">Dickeya fangzhongdai</name>
    <dbReference type="NCBI Taxonomy" id="1778540"/>
    <lineage>
        <taxon>Bacteria</taxon>
        <taxon>Pseudomonadati</taxon>
        <taxon>Pseudomonadota</taxon>
        <taxon>Gammaproteobacteria</taxon>
        <taxon>Enterobacterales</taxon>
        <taxon>Pectobacteriaceae</taxon>
        <taxon>Dickeya</taxon>
    </lineage>
</organism>
<evidence type="ECO:0000313" key="2">
    <source>
        <dbReference type="Proteomes" id="UP000231901"/>
    </source>
</evidence>